<name>A0A1E5SIT1_9FLAO</name>
<dbReference type="Proteomes" id="UP000095713">
    <property type="component" value="Unassembled WGS sequence"/>
</dbReference>
<dbReference type="EMBL" id="MDJD01000054">
    <property type="protein sequence ID" value="OEJ99023.1"/>
    <property type="molecule type" value="Genomic_DNA"/>
</dbReference>
<dbReference type="Gene3D" id="2.120.10.30">
    <property type="entry name" value="TolB, C-terminal domain"/>
    <property type="match status" value="1"/>
</dbReference>
<dbReference type="PANTHER" id="PTHR31460:SF3">
    <property type="entry name" value="MESOCENTIN"/>
    <property type="match status" value="1"/>
</dbReference>
<dbReference type="STRING" id="1849968.A8C32_07550"/>
<dbReference type="Pfam" id="PF08450">
    <property type="entry name" value="SGL"/>
    <property type="match status" value="1"/>
</dbReference>
<organism evidence="2 3">
    <name type="scientific">Flavivirga aquatica</name>
    <dbReference type="NCBI Taxonomy" id="1849968"/>
    <lineage>
        <taxon>Bacteria</taxon>
        <taxon>Pseudomonadati</taxon>
        <taxon>Bacteroidota</taxon>
        <taxon>Flavobacteriia</taxon>
        <taxon>Flavobacteriales</taxon>
        <taxon>Flavobacteriaceae</taxon>
        <taxon>Flavivirga</taxon>
    </lineage>
</organism>
<reference evidence="2 3" key="1">
    <citation type="submission" date="2016-05" db="EMBL/GenBank/DDBJ databases">
        <title>Draft Genome Sequence of Algibacter sp. Strain SK-16 Isolated from the Surface Water of Aburatsubo Inlet.</title>
        <authorList>
            <person name="Wong S.-K."/>
            <person name="Yoshizawa S."/>
            <person name="Nakajima Y."/>
            <person name="Ogura Y."/>
            <person name="Tetsuya H."/>
            <person name="Hamasaki K."/>
        </authorList>
    </citation>
    <scope>NUCLEOTIDE SEQUENCE [LARGE SCALE GENOMIC DNA]</scope>
    <source>
        <strain evidence="2 3">SK-16</strain>
    </source>
</reference>
<gene>
    <name evidence="2" type="ORF">A8C32_07550</name>
</gene>
<proteinExistence type="predicted"/>
<keyword evidence="3" id="KW-1185">Reference proteome</keyword>
<evidence type="ECO:0000313" key="2">
    <source>
        <dbReference type="EMBL" id="OEJ99023.1"/>
    </source>
</evidence>
<dbReference type="SUPFAM" id="SSF63829">
    <property type="entry name" value="Calcium-dependent phosphotriesterase"/>
    <property type="match status" value="1"/>
</dbReference>
<dbReference type="PANTHER" id="PTHR31460">
    <property type="match status" value="1"/>
</dbReference>
<dbReference type="InterPro" id="IPR053224">
    <property type="entry name" value="Sensory_adhesion_molecule"/>
</dbReference>
<feature type="domain" description="SMP-30/Gluconolactonase/LRE-like region" evidence="1">
    <location>
        <begin position="52"/>
        <end position="251"/>
    </location>
</feature>
<dbReference type="AlphaFoldDB" id="A0A1E5SIT1"/>
<comment type="caution">
    <text evidence="2">The sequence shown here is derived from an EMBL/GenBank/DDBJ whole genome shotgun (WGS) entry which is preliminary data.</text>
</comment>
<accession>A0A1E5SIT1</accession>
<sequence>MNFMPLARSKYQICFLSLTMLFQVSCKTSGGIHNIPKILPQQIITAIPGQNPEGIEYNKNKNVFYLSAINKTPSIASVNFEGQAKTFSNDSELKSKASFGLQIDYNNNRLLACTNKGKSGNVHIYSLSTGKLEHTINVSSLSPKSKKHQANDLVVSPKNIIFVTGRLENIIYKINKQLKPSVFFKKEGFNKPNGIVYHPDGYLLVTFTNKNSKLVKIPVNNPNDFKIIDIKNFDFNGCDGMILNEKGHIVAVGLTPEGKTTLALELASNDQWETATVINKKTIKRSTTITQVRQGTYYVINQDWKNRNAEKWILEKVEF</sequence>
<dbReference type="InterPro" id="IPR013658">
    <property type="entry name" value="SGL"/>
</dbReference>
<dbReference type="RefSeq" id="WP_069831706.1">
    <property type="nucleotide sequence ID" value="NZ_MDJD01000054.1"/>
</dbReference>
<dbReference type="OrthoDB" id="8584394at2"/>
<dbReference type="InterPro" id="IPR011042">
    <property type="entry name" value="6-blade_b-propeller_TolB-like"/>
</dbReference>
<evidence type="ECO:0000259" key="1">
    <source>
        <dbReference type="Pfam" id="PF08450"/>
    </source>
</evidence>
<protein>
    <recommendedName>
        <fullName evidence="1">SMP-30/Gluconolactonase/LRE-like region domain-containing protein</fullName>
    </recommendedName>
</protein>
<evidence type="ECO:0000313" key="3">
    <source>
        <dbReference type="Proteomes" id="UP000095713"/>
    </source>
</evidence>